<evidence type="ECO:0000256" key="3">
    <source>
        <dbReference type="RuleBase" id="RU003719"/>
    </source>
</evidence>
<dbReference type="PROSITE" id="PS00671">
    <property type="entry name" value="D_2_HYDROXYACID_DH_3"/>
    <property type="match status" value="1"/>
</dbReference>
<dbReference type="InterPro" id="IPR050223">
    <property type="entry name" value="D-isomer_2-hydroxyacid_DH"/>
</dbReference>
<dbReference type="GO" id="GO:0030267">
    <property type="term" value="F:glyoxylate reductase (NADPH) activity"/>
    <property type="evidence" value="ECO:0007669"/>
    <property type="project" value="TreeGrafter"/>
</dbReference>
<evidence type="ECO:0000313" key="7">
    <source>
        <dbReference type="Proteomes" id="UP001212997"/>
    </source>
</evidence>
<dbReference type="GO" id="GO:0005829">
    <property type="term" value="C:cytosol"/>
    <property type="evidence" value="ECO:0007669"/>
    <property type="project" value="TreeGrafter"/>
</dbReference>
<dbReference type="PROSITE" id="PS00670">
    <property type="entry name" value="D_2_HYDROXYACID_DH_2"/>
    <property type="match status" value="1"/>
</dbReference>
<dbReference type="PROSITE" id="PS00065">
    <property type="entry name" value="D_2_HYDROXYACID_DH_1"/>
    <property type="match status" value="1"/>
</dbReference>
<dbReference type="PANTHER" id="PTHR10996">
    <property type="entry name" value="2-HYDROXYACID DEHYDROGENASE-RELATED"/>
    <property type="match status" value="1"/>
</dbReference>
<dbReference type="SUPFAM" id="SSF52283">
    <property type="entry name" value="Formate/glycerate dehydrogenase catalytic domain-like"/>
    <property type="match status" value="1"/>
</dbReference>
<evidence type="ECO:0000259" key="4">
    <source>
        <dbReference type="Pfam" id="PF00389"/>
    </source>
</evidence>
<dbReference type="Gene3D" id="3.40.50.720">
    <property type="entry name" value="NAD(P)-binding Rossmann-like Domain"/>
    <property type="match status" value="2"/>
</dbReference>
<evidence type="ECO:0000259" key="5">
    <source>
        <dbReference type="Pfam" id="PF02826"/>
    </source>
</evidence>
<dbReference type="InterPro" id="IPR029753">
    <property type="entry name" value="D-isomer_DH_CS"/>
</dbReference>
<dbReference type="SUPFAM" id="SSF51735">
    <property type="entry name" value="NAD(P)-binding Rossmann-fold domains"/>
    <property type="match status" value="1"/>
</dbReference>
<dbReference type="InterPro" id="IPR036291">
    <property type="entry name" value="NAD(P)-bd_dom_sf"/>
</dbReference>
<keyword evidence="2 3" id="KW-0560">Oxidoreductase</keyword>
<name>A0AAD5V4A8_9APHY</name>
<evidence type="ECO:0000256" key="2">
    <source>
        <dbReference type="ARBA" id="ARBA00023002"/>
    </source>
</evidence>
<dbReference type="EMBL" id="JANAWD010000204">
    <property type="protein sequence ID" value="KAJ3484040.1"/>
    <property type="molecule type" value="Genomic_DNA"/>
</dbReference>
<comment type="caution">
    <text evidence="6">The sequence shown here is derived from an EMBL/GenBank/DDBJ whole genome shotgun (WGS) entry which is preliminary data.</text>
</comment>
<dbReference type="Pfam" id="PF00389">
    <property type="entry name" value="2-Hacid_dh"/>
    <property type="match status" value="1"/>
</dbReference>
<accession>A0AAD5V4A8</accession>
<dbReference type="GO" id="GO:0051287">
    <property type="term" value="F:NAD binding"/>
    <property type="evidence" value="ECO:0007669"/>
    <property type="project" value="InterPro"/>
</dbReference>
<dbReference type="GO" id="GO:0016618">
    <property type="term" value="F:hydroxypyruvate reductase [NAD(P)H] activity"/>
    <property type="evidence" value="ECO:0007669"/>
    <property type="project" value="TreeGrafter"/>
</dbReference>
<organism evidence="6 7">
    <name type="scientific">Meripilus lineatus</name>
    <dbReference type="NCBI Taxonomy" id="2056292"/>
    <lineage>
        <taxon>Eukaryota</taxon>
        <taxon>Fungi</taxon>
        <taxon>Dikarya</taxon>
        <taxon>Basidiomycota</taxon>
        <taxon>Agaricomycotina</taxon>
        <taxon>Agaricomycetes</taxon>
        <taxon>Polyporales</taxon>
        <taxon>Meripilaceae</taxon>
        <taxon>Meripilus</taxon>
    </lineage>
</organism>
<dbReference type="CDD" id="cd12168">
    <property type="entry name" value="Mand_dh_like"/>
    <property type="match status" value="1"/>
</dbReference>
<dbReference type="AlphaFoldDB" id="A0AAD5V4A8"/>
<gene>
    <name evidence="6" type="ORF">NLI96_g5911</name>
</gene>
<protein>
    <recommendedName>
        <fullName evidence="8">2-hydroxyacid dehydrogenase</fullName>
    </recommendedName>
</protein>
<proteinExistence type="inferred from homology"/>
<feature type="domain" description="D-isomer specific 2-hydroxyacid dehydrogenase NAD-binding" evidence="5">
    <location>
        <begin position="179"/>
        <end position="355"/>
    </location>
</feature>
<dbReference type="InterPro" id="IPR006140">
    <property type="entry name" value="D-isomer_DH_NAD-bd"/>
</dbReference>
<dbReference type="InterPro" id="IPR029752">
    <property type="entry name" value="D-isomer_DH_CS1"/>
</dbReference>
<dbReference type="Proteomes" id="UP001212997">
    <property type="component" value="Unassembled WGS sequence"/>
</dbReference>
<feature type="domain" description="D-isomer specific 2-hydroxyacid dehydrogenase catalytic" evidence="4">
    <location>
        <begin position="123"/>
        <end position="385"/>
    </location>
</feature>
<evidence type="ECO:0008006" key="8">
    <source>
        <dbReference type="Google" id="ProtNLM"/>
    </source>
</evidence>
<dbReference type="InterPro" id="IPR006139">
    <property type="entry name" value="D-isomer_2_OHA_DH_cat_dom"/>
</dbReference>
<reference evidence="6" key="1">
    <citation type="submission" date="2022-07" db="EMBL/GenBank/DDBJ databases">
        <title>Genome Sequence of Physisporinus lineatus.</title>
        <authorList>
            <person name="Buettner E."/>
        </authorList>
    </citation>
    <scope>NUCLEOTIDE SEQUENCE</scope>
    <source>
        <strain evidence="6">VT162</strain>
    </source>
</reference>
<dbReference type="Pfam" id="PF02826">
    <property type="entry name" value="2-Hacid_dh_C"/>
    <property type="match status" value="1"/>
</dbReference>
<evidence type="ECO:0000256" key="1">
    <source>
        <dbReference type="ARBA" id="ARBA00005854"/>
    </source>
</evidence>
<keyword evidence="7" id="KW-1185">Reference proteome</keyword>
<dbReference type="PANTHER" id="PTHR10996:SF257">
    <property type="entry name" value="GLYOXYLATE REDUCTASE 1"/>
    <property type="match status" value="1"/>
</dbReference>
<comment type="similarity">
    <text evidence="1 3">Belongs to the D-isomer specific 2-hydroxyacid dehydrogenase family.</text>
</comment>
<sequence length="395" mass="43752">MVTKARLQSERIPLERALGLVKIYERSGWPFNSAQIDHRNYETNPQLFLLLKAMHRVMICGDLAWAQKECDDMFRGVADVIQENQLMDSPSRGHFLENLKPGGKYHGIIGLYRHNISADHIGIFDKEIIDALAPSVKCIAHNGAGYDQIDVIACKAKGSIVVSNTPGAVDDATATTALYLILSTLRQFSKAERDARSGLWKSQLSSGNAHDLTGRTLAILGLGGIGSRLAELAHAFPMRVIYHNRNRAPDAPEWCEYYGKDRLDEFLALADVLSVHVPLRPETEGLVGEKMIRGLKKGSVIVNTARGKVIDEQALIRALEDGHLGAVGLDVYPNEPEINPRFFDFPNVTVLPHMGTETCDSQKKMEIRALDNLLQFLKKGMVIDIVPELKVRAAL</sequence>
<evidence type="ECO:0000313" key="6">
    <source>
        <dbReference type="EMBL" id="KAJ3484040.1"/>
    </source>
</evidence>